<dbReference type="SUPFAM" id="SSF52540">
    <property type="entry name" value="P-loop containing nucleoside triphosphate hydrolases"/>
    <property type="match status" value="1"/>
</dbReference>
<dbReference type="EMBL" id="NBIV01000018">
    <property type="protein sequence ID" value="PXF47977.1"/>
    <property type="molecule type" value="Genomic_DNA"/>
</dbReference>
<sequence>MSPAQPLKSTTDSSNGDQPQSNAEPDKPVHHTESVRRSRAKTFLVVFMGHSGSTAFTTELREHSEFLVEKLEPLDHDEYEFNTNLALQQAEQIMDRGIQQGKIPGFKIRPFHILNKPQLWKDFVRAYDCRIIWQYRENIIKQAIGEYRSRYLNDTSVIEGLSPDEKPCDPSSDQRCTFRIDDMRFLHSLMNSMSSSDELLANAVRALGRNEDMSIVRYEDYLYRRERTMRETFDFLGVDWQQTAPQRQKASPDNLCKMVKNFQDVCDRFLPCLLWRPYLYDDVNNCRCKPGNWTNFDPSFCKRNSWFQGK</sequence>
<comment type="caution">
    <text evidence="2">The sequence shown here is derived from an EMBL/GenBank/DDBJ whole genome shotgun (WGS) entry which is preliminary data.</text>
</comment>
<feature type="compositionally biased region" description="Polar residues" evidence="1">
    <location>
        <begin position="7"/>
        <end position="23"/>
    </location>
</feature>
<keyword evidence="3" id="KW-1185">Reference proteome</keyword>
<reference evidence="2 3" key="1">
    <citation type="journal article" date="2018" name="Mol. Biol. Evol.">
        <title>Analysis of the draft genome of the red seaweed Gracilariopsis chorda provides insights into genome size evolution in Rhodophyta.</title>
        <authorList>
            <person name="Lee J."/>
            <person name="Yang E.C."/>
            <person name="Graf L."/>
            <person name="Yang J.H."/>
            <person name="Qiu H."/>
            <person name="Zel Zion U."/>
            <person name="Chan C.X."/>
            <person name="Stephens T.G."/>
            <person name="Weber A.P.M."/>
            <person name="Boo G.H."/>
            <person name="Boo S.M."/>
            <person name="Kim K.M."/>
            <person name="Shin Y."/>
            <person name="Jung M."/>
            <person name="Lee S.J."/>
            <person name="Yim H.S."/>
            <person name="Lee J.H."/>
            <person name="Bhattacharya D."/>
            <person name="Yoon H.S."/>
        </authorList>
    </citation>
    <scope>NUCLEOTIDE SEQUENCE [LARGE SCALE GENOMIC DNA]</scope>
    <source>
        <strain evidence="2 3">SKKU-2015</strain>
        <tissue evidence="2">Whole body</tissue>
    </source>
</reference>
<dbReference type="Gene3D" id="3.40.50.300">
    <property type="entry name" value="P-loop containing nucleotide triphosphate hydrolases"/>
    <property type="match status" value="1"/>
</dbReference>
<evidence type="ECO:0000313" key="3">
    <source>
        <dbReference type="Proteomes" id="UP000247409"/>
    </source>
</evidence>
<organism evidence="2 3">
    <name type="scientific">Gracilariopsis chorda</name>
    <dbReference type="NCBI Taxonomy" id="448386"/>
    <lineage>
        <taxon>Eukaryota</taxon>
        <taxon>Rhodophyta</taxon>
        <taxon>Florideophyceae</taxon>
        <taxon>Rhodymeniophycidae</taxon>
        <taxon>Gracilariales</taxon>
        <taxon>Gracilariaceae</taxon>
        <taxon>Gracilariopsis</taxon>
    </lineage>
</organism>
<evidence type="ECO:0000313" key="2">
    <source>
        <dbReference type="EMBL" id="PXF47977.1"/>
    </source>
</evidence>
<dbReference type="Proteomes" id="UP000247409">
    <property type="component" value="Unassembled WGS sequence"/>
</dbReference>
<dbReference type="OrthoDB" id="3936at2759"/>
<feature type="region of interest" description="Disordered" evidence="1">
    <location>
        <begin position="1"/>
        <end position="35"/>
    </location>
</feature>
<protein>
    <recommendedName>
        <fullName evidence="4">Protein-tyrosine sulfotransferase</fullName>
    </recommendedName>
</protein>
<feature type="compositionally biased region" description="Basic and acidic residues" evidence="1">
    <location>
        <begin position="24"/>
        <end position="35"/>
    </location>
</feature>
<gene>
    <name evidence="2" type="ORF">BWQ96_02363</name>
</gene>
<evidence type="ECO:0008006" key="4">
    <source>
        <dbReference type="Google" id="ProtNLM"/>
    </source>
</evidence>
<proteinExistence type="predicted"/>
<name>A0A2V3J1X6_9FLOR</name>
<dbReference type="AlphaFoldDB" id="A0A2V3J1X6"/>
<dbReference type="InterPro" id="IPR027417">
    <property type="entry name" value="P-loop_NTPase"/>
</dbReference>
<evidence type="ECO:0000256" key="1">
    <source>
        <dbReference type="SAM" id="MobiDB-lite"/>
    </source>
</evidence>
<accession>A0A2V3J1X6</accession>